<dbReference type="SUPFAM" id="SSF53474">
    <property type="entry name" value="alpha/beta-Hydrolases"/>
    <property type="match status" value="1"/>
</dbReference>
<dbReference type="InterPro" id="IPR000073">
    <property type="entry name" value="AB_hydrolase_1"/>
</dbReference>
<dbReference type="PANTHER" id="PTHR43798:SF33">
    <property type="entry name" value="HYDROLASE, PUTATIVE (AFU_ORTHOLOGUE AFUA_2G14860)-RELATED"/>
    <property type="match status" value="1"/>
</dbReference>
<proteinExistence type="predicted"/>
<dbReference type="RefSeq" id="WP_210024483.1">
    <property type="nucleotide sequence ID" value="NZ_JAGINU010000001.1"/>
</dbReference>
<dbReference type="InterPro" id="IPR029058">
    <property type="entry name" value="AB_hydrolase_fold"/>
</dbReference>
<organism evidence="2 3">
    <name type="scientific">Pseudonocardia parietis</name>
    <dbReference type="NCBI Taxonomy" id="570936"/>
    <lineage>
        <taxon>Bacteria</taxon>
        <taxon>Bacillati</taxon>
        <taxon>Actinomycetota</taxon>
        <taxon>Actinomycetes</taxon>
        <taxon>Pseudonocardiales</taxon>
        <taxon>Pseudonocardiaceae</taxon>
        <taxon>Pseudonocardia</taxon>
    </lineage>
</organism>
<dbReference type="Gene3D" id="3.40.50.1820">
    <property type="entry name" value="alpha/beta hydrolase"/>
    <property type="match status" value="1"/>
</dbReference>
<keyword evidence="3" id="KW-1185">Reference proteome</keyword>
<comment type="caution">
    <text evidence="2">The sequence shown here is derived from an EMBL/GenBank/DDBJ whole genome shotgun (WGS) entry which is preliminary data.</text>
</comment>
<feature type="domain" description="AB hydrolase-1" evidence="1">
    <location>
        <begin position="54"/>
        <end position="157"/>
    </location>
</feature>
<protein>
    <submittedName>
        <fullName evidence="2">Pimeloyl-ACP methyl ester carboxylesterase</fullName>
    </submittedName>
</protein>
<gene>
    <name evidence="2" type="ORF">JOF36_000121</name>
</gene>
<sequence length="288" mass="30492">MKLSGFVDDAARERFAHRYAEVLAQRWPPHERVEIATSFGPTGVVRAGTGAGAPVVLLAGGSANAATWSPLLPALAGHPILAIDVLGEAGASEQTAPVADAAARARWLAEVLAGAGVERVHLVGLSAGASLVLSCATRLPERVVSVVALEPARSLAPVRAAFWWRVVTVLVTGSRGRADAFLRWCRGGDEVPEPLRGLLISALTEHRSRAVPPPERLADDRLRAMTMPVLVALGARSPVHDVGRVADRARLIPDVEVHRVEGAAHGLFAERPDEVGRLVAAFLRRVEA</sequence>
<reference evidence="2 3" key="1">
    <citation type="submission" date="2021-03" db="EMBL/GenBank/DDBJ databases">
        <title>Sequencing the genomes of 1000 actinobacteria strains.</title>
        <authorList>
            <person name="Klenk H.-P."/>
        </authorList>
    </citation>
    <scope>NUCLEOTIDE SEQUENCE [LARGE SCALE GENOMIC DNA]</scope>
    <source>
        <strain evidence="2 3">DSM 45256</strain>
    </source>
</reference>
<dbReference type="EMBL" id="JAGINU010000001">
    <property type="protein sequence ID" value="MBP2364425.1"/>
    <property type="molecule type" value="Genomic_DNA"/>
</dbReference>
<dbReference type="InterPro" id="IPR050266">
    <property type="entry name" value="AB_hydrolase_sf"/>
</dbReference>
<evidence type="ECO:0000313" key="2">
    <source>
        <dbReference type="EMBL" id="MBP2364425.1"/>
    </source>
</evidence>
<dbReference type="Proteomes" id="UP001519295">
    <property type="component" value="Unassembled WGS sequence"/>
</dbReference>
<evidence type="ECO:0000259" key="1">
    <source>
        <dbReference type="Pfam" id="PF00561"/>
    </source>
</evidence>
<accession>A0ABS4VKH6</accession>
<dbReference type="PANTHER" id="PTHR43798">
    <property type="entry name" value="MONOACYLGLYCEROL LIPASE"/>
    <property type="match status" value="1"/>
</dbReference>
<dbReference type="Pfam" id="PF00561">
    <property type="entry name" value="Abhydrolase_1"/>
    <property type="match status" value="1"/>
</dbReference>
<evidence type="ECO:0000313" key="3">
    <source>
        <dbReference type="Proteomes" id="UP001519295"/>
    </source>
</evidence>
<name>A0ABS4VKH6_9PSEU</name>